<name>A0A6M3IXD4_9ZZZZ</name>
<dbReference type="AlphaFoldDB" id="A0A6M3IXD4"/>
<sequence length="139" mass="14313">MANKLLITDELDHDKVADVLPQGGLETLPIYTYAYLPSATGSGVISTTPCYLHSVIVGSTGASGQYLVLADMADSDSACPAVGGTSAEKMIIIGGATRGQYIYDILCSSTLCYLISGAHDSAATTPGNDGITVMYKLVG</sequence>
<organism evidence="1">
    <name type="scientific">viral metagenome</name>
    <dbReference type="NCBI Taxonomy" id="1070528"/>
    <lineage>
        <taxon>unclassified sequences</taxon>
        <taxon>metagenomes</taxon>
        <taxon>organismal metagenomes</taxon>
    </lineage>
</organism>
<dbReference type="EMBL" id="MT141459">
    <property type="protein sequence ID" value="QJA61984.1"/>
    <property type="molecule type" value="Genomic_DNA"/>
</dbReference>
<accession>A0A6M3IXD4</accession>
<reference evidence="1" key="1">
    <citation type="submission" date="2020-03" db="EMBL/GenBank/DDBJ databases">
        <title>The deep terrestrial virosphere.</title>
        <authorList>
            <person name="Holmfeldt K."/>
            <person name="Nilsson E."/>
            <person name="Simone D."/>
            <person name="Lopez-Fernandez M."/>
            <person name="Wu X."/>
            <person name="de Brujin I."/>
            <person name="Lundin D."/>
            <person name="Andersson A."/>
            <person name="Bertilsson S."/>
            <person name="Dopson M."/>
        </authorList>
    </citation>
    <scope>NUCLEOTIDE SEQUENCE</scope>
    <source>
        <strain evidence="1">MM415B00842</strain>
    </source>
</reference>
<protein>
    <recommendedName>
        <fullName evidence="2">Head decoration protein</fullName>
    </recommendedName>
</protein>
<evidence type="ECO:0000313" key="1">
    <source>
        <dbReference type="EMBL" id="QJA61984.1"/>
    </source>
</evidence>
<evidence type="ECO:0008006" key="2">
    <source>
        <dbReference type="Google" id="ProtNLM"/>
    </source>
</evidence>
<gene>
    <name evidence="1" type="ORF">MM415B00842_0005</name>
</gene>
<proteinExistence type="predicted"/>